<dbReference type="Gene3D" id="3.40.50.1820">
    <property type="entry name" value="alpha/beta hydrolase"/>
    <property type="match status" value="1"/>
</dbReference>
<evidence type="ECO:0000256" key="2">
    <source>
        <dbReference type="ARBA" id="ARBA00004240"/>
    </source>
</evidence>
<evidence type="ECO:0000256" key="3">
    <source>
        <dbReference type="ARBA" id="ARBA00004370"/>
    </source>
</evidence>
<evidence type="ECO:0000313" key="7">
    <source>
        <dbReference type="EMBL" id="KAL3690097.1"/>
    </source>
</evidence>
<dbReference type="InterPro" id="IPR052374">
    <property type="entry name" value="SERAC1"/>
</dbReference>
<dbReference type="GO" id="GO:0005739">
    <property type="term" value="C:mitochondrion"/>
    <property type="evidence" value="ECO:0007669"/>
    <property type="project" value="UniProtKB-SubCell"/>
</dbReference>
<gene>
    <name evidence="7" type="ORF">R1sor_016406</name>
</gene>
<name>A0ABD3HHN5_9MARC</name>
<protein>
    <recommendedName>
        <fullName evidence="9">DUF676 domain-containing protein</fullName>
    </recommendedName>
</protein>
<dbReference type="PANTHER" id="PTHR48182">
    <property type="entry name" value="PROTEIN SERAC1"/>
    <property type="match status" value="1"/>
</dbReference>
<organism evidence="7 8">
    <name type="scientific">Riccia sorocarpa</name>
    <dbReference type="NCBI Taxonomy" id="122646"/>
    <lineage>
        <taxon>Eukaryota</taxon>
        <taxon>Viridiplantae</taxon>
        <taxon>Streptophyta</taxon>
        <taxon>Embryophyta</taxon>
        <taxon>Marchantiophyta</taxon>
        <taxon>Marchantiopsida</taxon>
        <taxon>Marchantiidae</taxon>
        <taxon>Marchantiales</taxon>
        <taxon>Ricciaceae</taxon>
        <taxon>Riccia</taxon>
    </lineage>
</organism>
<dbReference type="SUPFAM" id="SSF53474">
    <property type="entry name" value="alpha/beta-Hydrolases"/>
    <property type="match status" value="1"/>
</dbReference>
<keyword evidence="4" id="KW-0256">Endoplasmic reticulum</keyword>
<evidence type="ECO:0000256" key="6">
    <source>
        <dbReference type="ARBA" id="ARBA00023136"/>
    </source>
</evidence>
<keyword evidence="6" id="KW-0472">Membrane</keyword>
<comment type="subcellular location">
    <subcellularLocation>
        <location evidence="2">Endoplasmic reticulum</location>
    </subcellularLocation>
    <subcellularLocation>
        <location evidence="3">Membrane</location>
    </subcellularLocation>
    <subcellularLocation>
        <location evidence="1">Mitochondrion</location>
    </subcellularLocation>
</comment>
<evidence type="ECO:0000256" key="5">
    <source>
        <dbReference type="ARBA" id="ARBA00023128"/>
    </source>
</evidence>
<dbReference type="GO" id="GO:0016020">
    <property type="term" value="C:membrane"/>
    <property type="evidence" value="ECO:0007669"/>
    <property type="project" value="UniProtKB-SubCell"/>
</dbReference>
<evidence type="ECO:0008006" key="9">
    <source>
        <dbReference type="Google" id="ProtNLM"/>
    </source>
</evidence>
<comment type="caution">
    <text evidence="7">The sequence shown here is derived from an EMBL/GenBank/DDBJ whole genome shotgun (WGS) entry which is preliminary data.</text>
</comment>
<dbReference type="EMBL" id="JBJQOH010000004">
    <property type="protein sequence ID" value="KAL3690097.1"/>
    <property type="molecule type" value="Genomic_DNA"/>
</dbReference>
<dbReference type="AlphaFoldDB" id="A0ABD3HHN5"/>
<dbReference type="GO" id="GO:0005783">
    <property type="term" value="C:endoplasmic reticulum"/>
    <property type="evidence" value="ECO:0007669"/>
    <property type="project" value="UniProtKB-SubCell"/>
</dbReference>
<dbReference type="PANTHER" id="PTHR48182:SF2">
    <property type="entry name" value="PROTEIN SERAC1"/>
    <property type="match status" value="1"/>
</dbReference>
<proteinExistence type="predicted"/>
<keyword evidence="8" id="KW-1185">Reference proteome</keyword>
<evidence type="ECO:0000256" key="4">
    <source>
        <dbReference type="ARBA" id="ARBA00022824"/>
    </source>
</evidence>
<dbReference type="Proteomes" id="UP001633002">
    <property type="component" value="Unassembled WGS sequence"/>
</dbReference>
<reference evidence="7 8" key="1">
    <citation type="submission" date="2024-09" db="EMBL/GenBank/DDBJ databases">
        <title>Chromosome-scale assembly of Riccia sorocarpa.</title>
        <authorList>
            <person name="Paukszto L."/>
        </authorList>
    </citation>
    <scope>NUCLEOTIDE SEQUENCE [LARGE SCALE GENOMIC DNA]</scope>
    <source>
        <strain evidence="7">LP-2024</strain>
        <tissue evidence="7">Aerial parts of the thallus</tissue>
    </source>
</reference>
<accession>A0ABD3HHN5</accession>
<evidence type="ECO:0000313" key="8">
    <source>
        <dbReference type="Proteomes" id="UP001633002"/>
    </source>
</evidence>
<keyword evidence="5" id="KW-0496">Mitochondrion</keyword>
<evidence type="ECO:0000256" key="1">
    <source>
        <dbReference type="ARBA" id="ARBA00004173"/>
    </source>
</evidence>
<sequence>MNDSRSNESSGGVATDVEFAKGAQSQKEVTIEIHLDPWTSTCNGRLTLEPTPLIQPVVTITFFKESKGDQILNRFRTKLEFTFFMRGEKTELQLHPDRFGWYQDELRLSFKCLEHNAANPVEKSCQGRMDAFLSGRMSDTTLTLNGNWRISSEGKCKYKLMGMRKFIMTEKFNGLGIVGWGKQDHEERVEQEICKDFEIDHSFTYFENLKDWYEWHVFRNPSALKPICDIVDTVSSSTFPGSSESGTLAVGTGDQTQAVDQDHATGSTPQMTLEVPEEAVRVTLPSETAAQMTHALQVTTEELNGKQVATQLNDNIYELHKPTEKPDHDMEIVLVHGLNLEDTHSDNLHLSTWISRDVGGPHVWPKTWLAQDFPDARVLTVTYDSRIYRTAEWGNIDLHNTAENLMNCLFLEVGEESCRPLILVGYSFGGILIKQLCLHASQKKGSRHYGLKFESFMKRIRAIYFMGTPHRGMIDPGFGTGVQENPSPLFKDVKLLNKDLARLHEAFDVLRESYDWKVCGIGEKNATRWGLLHTELVLEASARYGEPFTTVQADHISLSKPPAKTSVVYRQLKELIKQVYNSTVKLLLILLLKLITRFLAFEDCCS</sequence>
<dbReference type="InterPro" id="IPR029058">
    <property type="entry name" value="AB_hydrolase_fold"/>
</dbReference>